<evidence type="ECO:0000256" key="1">
    <source>
        <dbReference type="SAM" id="SignalP"/>
    </source>
</evidence>
<dbReference type="PROSITE" id="PS51257">
    <property type="entry name" value="PROKAR_LIPOPROTEIN"/>
    <property type="match status" value="1"/>
</dbReference>
<feature type="chain" id="PRO_5034865420" evidence="1">
    <location>
        <begin position="25"/>
        <end position="118"/>
    </location>
</feature>
<reference evidence="2 3" key="1">
    <citation type="journal article" date="2019" name="Environ. Microbiol.">
        <title>At the nexus of three kingdoms: the genome of the mycorrhizal fungus Gigaspora margarita provides insights into plant, endobacterial and fungal interactions.</title>
        <authorList>
            <person name="Venice F."/>
            <person name="Ghignone S."/>
            <person name="Salvioli di Fossalunga A."/>
            <person name="Amselem J."/>
            <person name="Novero M."/>
            <person name="Xianan X."/>
            <person name="Sedzielewska Toro K."/>
            <person name="Morin E."/>
            <person name="Lipzen A."/>
            <person name="Grigoriev I.V."/>
            <person name="Henrissat B."/>
            <person name="Martin F.M."/>
            <person name="Bonfante P."/>
        </authorList>
    </citation>
    <scope>NUCLEOTIDE SEQUENCE [LARGE SCALE GENOMIC DNA]</scope>
    <source>
        <strain evidence="2 3">BEG34</strain>
    </source>
</reference>
<comment type="caution">
    <text evidence="2">The sequence shown here is derived from an EMBL/GenBank/DDBJ whole genome shotgun (WGS) entry which is preliminary data.</text>
</comment>
<sequence>MDKKKIFLIFFSVILSSLFNLVHSATSGCSDKRGCYVSCRHNIGFASRDCNVTSCTFKKTKGGPIKITSCNGSCWKVLEYNYPNQICDFSCGTGCLFSCRNCQATGPNARDWHCDNCK</sequence>
<feature type="signal peptide" evidence="1">
    <location>
        <begin position="1"/>
        <end position="24"/>
    </location>
</feature>
<proteinExistence type="predicted"/>
<dbReference type="Proteomes" id="UP000439903">
    <property type="component" value="Unassembled WGS sequence"/>
</dbReference>
<keyword evidence="3" id="KW-1185">Reference proteome</keyword>
<dbReference type="OrthoDB" id="10354755at2759"/>
<gene>
    <name evidence="2" type="ORF">F8M41_024630</name>
</gene>
<protein>
    <submittedName>
        <fullName evidence="2">Uncharacterized protein</fullName>
    </submittedName>
</protein>
<dbReference type="AlphaFoldDB" id="A0A8H4AAR5"/>
<accession>A0A8H4AAR5</accession>
<keyword evidence="1" id="KW-0732">Signal</keyword>
<evidence type="ECO:0000313" key="2">
    <source>
        <dbReference type="EMBL" id="KAF0474829.1"/>
    </source>
</evidence>
<organism evidence="2 3">
    <name type="scientific">Gigaspora margarita</name>
    <dbReference type="NCBI Taxonomy" id="4874"/>
    <lineage>
        <taxon>Eukaryota</taxon>
        <taxon>Fungi</taxon>
        <taxon>Fungi incertae sedis</taxon>
        <taxon>Mucoromycota</taxon>
        <taxon>Glomeromycotina</taxon>
        <taxon>Glomeromycetes</taxon>
        <taxon>Diversisporales</taxon>
        <taxon>Gigasporaceae</taxon>
        <taxon>Gigaspora</taxon>
    </lineage>
</organism>
<dbReference type="EMBL" id="WTPW01000847">
    <property type="protein sequence ID" value="KAF0474829.1"/>
    <property type="molecule type" value="Genomic_DNA"/>
</dbReference>
<evidence type="ECO:0000313" key="3">
    <source>
        <dbReference type="Proteomes" id="UP000439903"/>
    </source>
</evidence>
<name>A0A8H4AAR5_GIGMA</name>